<sequence>TCCYSSRLIAIFAFCHLHSVKFVNIMSHIFGDWKNHFTVAQNEVCCVYSVKYTIMATFFLTPSPYCK</sequence>
<evidence type="ECO:0000313" key="2">
    <source>
        <dbReference type="Proteomes" id="UP000261340"/>
    </source>
</evidence>
<reference evidence="1" key="2">
    <citation type="submission" date="2025-09" db="UniProtKB">
        <authorList>
            <consortium name="Ensembl"/>
        </authorList>
    </citation>
    <scope>IDENTIFICATION</scope>
</reference>
<accession>A0A3Q0QUG7</accession>
<keyword evidence="2" id="KW-1185">Reference proteome</keyword>
<organism evidence="1 2">
    <name type="scientific">Amphilophus citrinellus</name>
    <name type="common">Midas cichlid</name>
    <name type="synonym">Cichlasoma citrinellum</name>
    <dbReference type="NCBI Taxonomy" id="61819"/>
    <lineage>
        <taxon>Eukaryota</taxon>
        <taxon>Metazoa</taxon>
        <taxon>Chordata</taxon>
        <taxon>Craniata</taxon>
        <taxon>Vertebrata</taxon>
        <taxon>Euteleostomi</taxon>
        <taxon>Actinopterygii</taxon>
        <taxon>Neopterygii</taxon>
        <taxon>Teleostei</taxon>
        <taxon>Neoteleostei</taxon>
        <taxon>Acanthomorphata</taxon>
        <taxon>Ovalentaria</taxon>
        <taxon>Cichlomorphae</taxon>
        <taxon>Cichliformes</taxon>
        <taxon>Cichlidae</taxon>
        <taxon>New World cichlids</taxon>
        <taxon>Cichlasomatinae</taxon>
        <taxon>Heroini</taxon>
        <taxon>Amphilophus</taxon>
    </lineage>
</organism>
<reference evidence="1" key="1">
    <citation type="submission" date="2025-08" db="UniProtKB">
        <authorList>
            <consortium name="Ensembl"/>
        </authorList>
    </citation>
    <scope>IDENTIFICATION</scope>
</reference>
<evidence type="ECO:0000313" key="1">
    <source>
        <dbReference type="Ensembl" id="ENSACIP00000001723.1"/>
    </source>
</evidence>
<dbReference type="Proteomes" id="UP000261340">
    <property type="component" value="Unplaced"/>
</dbReference>
<dbReference type="Ensembl" id="ENSACIT00000001796.1">
    <property type="protein sequence ID" value="ENSACIP00000001723.1"/>
    <property type="gene ID" value="ENSACIG00000001416.1"/>
</dbReference>
<name>A0A3Q0QUG7_AMPCI</name>
<protein>
    <submittedName>
        <fullName evidence="1">Uncharacterized protein</fullName>
    </submittedName>
</protein>
<proteinExistence type="predicted"/>
<dbReference type="AlphaFoldDB" id="A0A3Q0QUG7"/>